<reference evidence="2 4" key="1">
    <citation type="journal article" date="2010" name="BMC Genomics">
        <title>Combination of measures distinguishes pre-miRNAs from other stem-loops in the genome of the newly sequenced Anopheles darlingi.</title>
        <authorList>
            <person name="Mendes N.D."/>
            <person name="Freitas A.T."/>
            <person name="Vasconcelos A.T."/>
            <person name="Sagot M.F."/>
        </authorList>
    </citation>
    <scope>NUCLEOTIDE SEQUENCE</scope>
</reference>
<reference evidence="2" key="3">
    <citation type="journal article" date="2013" name="Nucleic Acids Res.">
        <title>The genome of Anopheles darlingi, the main neotropical malaria vector.</title>
        <authorList>
            <person name="Marinotti O."/>
            <person name="Cerqueira G.C."/>
            <person name="de Almeida L.G."/>
            <person name="Ferro M.I."/>
            <person name="Loreto E.L."/>
            <person name="Zaha A."/>
            <person name="Teixeira S.M."/>
            <person name="Wespiser A.R."/>
            <person name="Almeida E Silva A."/>
            <person name="Schlindwein A.D."/>
            <person name="Pacheco A.C."/>
            <person name="Silva A.L."/>
            <person name="Graveley B.R."/>
            <person name="Walenz B.P."/>
            <person name="Lima Bde A."/>
            <person name="Ribeiro C.A."/>
            <person name="Nunes-Silva C.G."/>
            <person name="de Carvalho C.R."/>
            <person name="Soares C.M."/>
            <person name="de Menezes C.B."/>
            <person name="Matiolli C."/>
            <person name="Caffrey D."/>
            <person name="Araujo D.A."/>
            <person name="de Oliveira D.M."/>
            <person name="Golenbock D."/>
            <person name="Grisard E.C."/>
            <person name="Fantinatti-Garboggini F."/>
            <person name="de Carvalho F.M."/>
            <person name="Barcellos F.G."/>
            <person name="Prosdocimi F."/>
            <person name="May G."/>
            <person name="Azevedo Junior G.M."/>
            <person name="Guimaraes G.M."/>
            <person name="Goldman G.H."/>
            <person name="Padilha I.Q."/>
            <person name="Batista Jda S."/>
            <person name="Ferro J.A."/>
            <person name="Ribeiro J.M."/>
            <person name="Fietto J.L."/>
            <person name="Dabbas K.M."/>
            <person name="Cerdeira L."/>
            <person name="Agnez-Lima L.F."/>
            <person name="Brocchi M."/>
            <person name="de Carvalho M.O."/>
            <person name="Teixeira Mde M."/>
            <person name="Diniz Maia Mde M."/>
            <person name="Goldman M.H."/>
            <person name="Cruz Schneider M.P."/>
            <person name="Felipe M.S."/>
            <person name="Hungria M."/>
            <person name="Nicolas M.F."/>
            <person name="Pereira M."/>
            <person name="Montes M.A."/>
            <person name="Cantao M.E."/>
            <person name="Vincentz M."/>
            <person name="Rafael M.S."/>
            <person name="Silverman N."/>
            <person name="Stoco P.H."/>
            <person name="Souza R.C."/>
            <person name="Vicentini R."/>
            <person name="Gazzinelli R.T."/>
            <person name="Neves Rde O."/>
            <person name="Silva R."/>
            <person name="Astolfi-Filho S."/>
            <person name="Maciel T.E."/>
            <person name="Urmenyi T.P."/>
            <person name="Tadei W.P."/>
            <person name="Camargo E.P."/>
            <person name="de Vasconcelos A.T."/>
        </authorList>
    </citation>
    <scope>NUCLEOTIDE SEQUENCE</scope>
</reference>
<reference evidence="3" key="4">
    <citation type="submission" date="2015-06" db="UniProtKB">
        <authorList>
            <consortium name="EnsemblMetazoa"/>
        </authorList>
    </citation>
    <scope>IDENTIFICATION</scope>
</reference>
<dbReference type="EnsemblMetazoa" id="ADAC010649-RA">
    <property type="protein sequence ID" value="ADAC010649-PA"/>
    <property type="gene ID" value="ADAC010649"/>
</dbReference>
<name>W5J0V9_ANODA</name>
<gene>
    <name evidence="2" type="ORF">AND_010649</name>
</gene>
<organism evidence="2">
    <name type="scientific">Anopheles darlingi</name>
    <name type="common">Mosquito</name>
    <dbReference type="NCBI Taxonomy" id="43151"/>
    <lineage>
        <taxon>Eukaryota</taxon>
        <taxon>Metazoa</taxon>
        <taxon>Ecdysozoa</taxon>
        <taxon>Arthropoda</taxon>
        <taxon>Hexapoda</taxon>
        <taxon>Insecta</taxon>
        <taxon>Pterygota</taxon>
        <taxon>Neoptera</taxon>
        <taxon>Endopterygota</taxon>
        <taxon>Diptera</taxon>
        <taxon>Nematocera</taxon>
        <taxon>Culicoidea</taxon>
        <taxon>Culicidae</taxon>
        <taxon>Anophelinae</taxon>
        <taxon>Anopheles</taxon>
    </lineage>
</organism>
<accession>W5J0V9</accession>
<evidence type="ECO:0000313" key="3">
    <source>
        <dbReference type="EnsemblMetazoa" id="ADAC010649-PA"/>
    </source>
</evidence>
<sequence>MKRSSSSSSSSGSSESNNRKTIPTFASAAVVYVSVQVAPSFEIPTIKSSTFPVENPVGKNVRQGFDPVYTFPATNAILSLLDLHGINGVKEECQREKVLVVSAVREAAHHQHQDCGSILSRYTFLVARGEIPTKRWSSVVPIARKVSKATTGTPTESLRSLMHVQRLFRSGIGSKPFSSASDTSLTVRIGQSSGDADLQRGCGRNDVVQGEQQQQPQHTNTRDTSYCTLTFTYALAFGLSQCDSFRLRYSLTRKKKLEEPEYVTDVGLCDGLTTLGLNAKGATGTKGNGWRMRRLEAFRDIKESRQARPSYPLQMLDFQPAQPLYRERWRTGGAPAASSSQIPTGLDDTKGSFVAALQSIRRIPFQISHFDLTDVIDHSMIRTTICGWGSGGGGGYLNRTMTQPVSDGNIDTDRGPTVKRFG</sequence>
<evidence type="ECO:0000313" key="2">
    <source>
        <dbReference type="EMBL" id="ETN57777.1"/>
    </source>
</evidence>
<dbReference type="AlphaFoldDB" id="W5J0V9"/>
<feature type="region of interest" description="Disordered" evidence="1">
    <location>
        <begin position="401"/>
        <end position="422"/>
    </location>
</feature>
<evidence type="ECO:0000256" key="1">
    <source>
        <dbReference type="SAM" id="MobiDB-lite"/>
    </source>
</evidence>
<keyword evidence="4" id="KW-1185">Reference proteome</keyword>
<proteinExistence type="predicted"/>
<evidence type="ECO:0000313" key="4">
    <source>
        <dbReference type="Proteomes" id="UP000000673"/>
    </source>
</evidence>
<dbReference type="Proteomes" id="UP000000673">
    <property type="component" value="Unassembled WGS sequence"/>
</dbReference>
<dbReference type="EMBL" id="ADMH02002211">
    <property type="protein sequence ID" value="ETN57777.1"/>
    <property type="molecule type" value="Genomic_DNA"/>
</dbReference>
<protein>
    <submittedName>
        <fullName evidence="2 3">Uncharacterized protein</fullName>
    </submittedName>
</protein>
<dbReference type="HOGENOM" id="CLU_650879_0_0_1"/>
<dbReference type="VEuPathDB" id="VectorBase:ADAC010649"/>
<reference evidence="2" key="2">
    <citation type="submission" date="2010-05" db="EMBL/GenBank/DDBJ databases">
        <authorList>
            <person name="Almeida L.G."/>
            <person name="Nicolas M.F."/>
            <person name="Souza R.C."/>
            <person name="Vasconcelos A.T.R."/>
        </authorList>
    </citation>
    <scope>NUCLEOTIDE SEQUENCE</scope>
</reference>